<keyword evidence="1" id="KW-0227">DNA damage</keyword>
<dbReference type="PANTHER" id="PTHR42942">
    <property type="entry name" value="6-O-METHYLGUANINE DNA METHYLTRANSFERASE"/>
    <property type="match status" value="1"/>
</dbReference>
<dbReference type="InterPro" id="IPR014048">
    <property type="entry name" value="MethylDNA_cys_MeTrfase_DNA-bd"/>
</dbReference>
<proteinExistence type="predicted"/>
<gene>
    <name evidence="6" type="ORF">FNX44_021580</name>
    <name evidence="4" type="ORF">H3146_09440</name>
    <name evidence="5" type="ORF">H3147_12755</name>
</gene>
<dbReference type="GO" id="GO:0006281">
    <property type="term" value="P:DNA repair"/>
    <property type="evidence" value="ECO:0007669"/>
    <property type="project" value="InterPro"/>
</dbReference>
<sequence length="142" mass="15027">MSAMNDPSGVISDYADRVLQVVERIPPGRVMTYGDVAEWVGEGGPRQVGRVMAGYGAAVPWWRVVRADGVPLPGHEARVLRHYRAEGTPLRDPAPGAAGRHRPRLDMRRARWAGPDPEAGSHAASEAGPDPASEAGHGPPGG</sequence>
<dbReference type="Pfam" id="PF01035">
    <property type="entry name" value="DNA_binding_1"/>
    <property type="match status" value="1"/>
</dbReference>
<evidence type="ECO:0000313" key="5">
    <source>
        <dbReference type="EMBL" id="MBB1259697.1"/>
    </source>
</evidence>
<dbReference type="InterPro" id="IPR036388">
    <property type="entry name" value="WH-like_DNA-bd_sf"/>
</dbReference>
<accession>A0A5P0YVU4</accession>
<dbReference type="InterPro" id="IPR052520">
    <property type="entry name" value="ATL_DNA_repair"/>
</dbReference>
<name>A0A5P0YVU4_9ACTN</name>
<dbReference type="EMBL" id="JABJWZ010000060">
    <property type="protein sequence ID" value="MBB1253590.1"/>
    <property type="molecule type" value="Genomic_DNA"/>
</dbReference>
<evidence type="ECO:0000313" key="4">
    <source>
        <dbReference type="EMBL" id="MBB1253590.1"/>
    </source>
</evidence>
<reference evidence="6 7" key="1">
    <citation type="submission" date="2019-10" db="EMBL/GenBank/DDBJ databases">
        <title>Streptomyces sp. nov., a novel actinobacterium isolated from alkaline environment.</title>
        <authorList>
            <person name="Golinska P."/>
        </authorList>
    </citation>
    <scope>NUCLEOTIDE SEQUENCE [LARGE SCALE GENOMIC DNA]</scope>
    <source>
        <strain evidence="6 7">OF1</strain>
    </source>
</reference>
<dbReference type="EMBL" id="JABJXA010000063">
    <property type="protein sequence ID" value="MBB1259697.1"/>
    <property type="molecule type" value="Genomic_DNA"/>
</dbReference>
<dbReference type="AlphaFoldDB" id="A0A5P0YVU4"/>
<comment type="caution">
    <text evidence="6">The sequence shown here is derived from an EMBL/GenBank/DDBJ whole genome shotgun (WGS) entry which is preliminary data.</text>
</comment>
<reference evidence="4" key="3">
    <citation type="journal article" name="Syst. Appl. Microbiol.">
        <title>Streptomyces alkaliterrae sp. nov., isolated from an alkaline soil, and emended descriptions of Streptomyces alkaliphilus, Streptomyces calidiresistens and Streptomyces durbertensis.</title>
        <authorList>
            <person name="Swiecimska M."/>
            <person name="Golinska P."/>
            <person name="Nouioui I."/>
            <person name="Wypij M."/>
            <person name="Rai M."/>
            <person name="Sangal V."/>
            <person name="Goodfellow M."/>
        </authorList>
    </citation>
    <scope>NUCLEOTIDE SEQUENCE</scope>
    <source>
        <strain evidence="4">OF3</strain>
        <strain evidence="5">OF8</strain>
    </source>
</reference>
<dbReference type="Proteomes" id="UP000525686">
    <property type="component" value="Unassembled WGS sequence"/>
</dbReference>
<dbReference type="OrthoDB" id="9132167at2"/>
<evidence type="ECO:0000256" key="2">
    <source>
        <dbReference type="SAM" id="MobiDB-lite"/>
    </source>
</evidence>
<feature type="region of interest" description="Disordered" evidence="2">
    <location>
        <begin position="84"/>
        <end position="142"/>
    </location>
</feature>
<evidence type="ECO:0000313" key="6">
    <source>
        <dbReference type="EMBL" id="MQS04414.1"/>
    </source>
</evidence>
<dbReference type="EMBL" id="VJYK02000285">
    <property type="protein sequence ID" value="MQS04414.1"/>
    <property type="molecule type" value="Genomic_DNA"/>
</dbReference>
<dbReference type="Proteomes" id="UP000320857">
    <property type="component" value="Unassembled WGS sequence"/>
</dbReference>
<feature type="domain" description="Methylated-DNA-[protein]-cysteine S-methyltransferase DNA binding" evidence="3">
    <location>
        <begin position="15"/>
        <end position="70"/>
    </location>
</feature>
<keyword evidence="7" id="KW-1185">Reference proteome</keyword>
<dbReference type="SUPFAM" id="SSF46767">
    <property type="entry name" value="Methylated DNA-protein cysteine methyltransferase, C-terminal domain"/>
    <property type="match status" value="1"/>
</dbReference>
<protein>
    <submittedName>
        <fullName evidence="4">MGMT family protein</fullName>
    </submittedName>
</protein>
<dbReference type="Gene3D" id="1.10.10.10">
    <property type="entry name" value="Winged helix-like DNA-binding domain superfamily/Winged helix DNA-binding domain"/>
    <property type="match status" value="1"/>
</dbReference>
<organism evidence="6 7">
    <name type="scientific">Streptomyces alkaliterrae</name>
    <dbReference type="NCBI Taxonomy" id="2213162"/>
    <lineage>
        <taxon>Bacteria</taxon>
        <taxon>Bacillati</taxon>
        <taxon>Actinomycetota</taxon>
        <taxon>Actinomycetes</taxon>
        <taxon>Kitasatosporales</taxon>
        <taxon>Streptomycetaceae</taxon>
        <taxon>Streptomyces</taxon>
    </lineage>
</organism>
<evidence type="ECO:0000313" key="7">
    <source>
        <dbReference type="Proteomes" id="UP000320857"/>
    </source>
</evidence>
<dbReference type="PANTHER" id="PTHR42942:SF1">
    <property type="entry name" value="ALKYLTRANSFERASE-LIKE PROTEIN 1"/>
    <property type="match status" value="1"/>
</dbReference>
<dbReference type="GO" id="GO:0003824">
    <property type="term" value="F:catalytic activity"/>
    <property type="evidence" value="ECO:0007669"/>
    <property type="project" value="InterPro"/>
</dbReference>
<evidence type="ECO:0000313" key="9">
    <source>
        <dbReference type="Proteomes" id="UP000525686"/>
    </source>
</evidence>
<evidence type="ECO:0000259" key="3">
    <source>
        <dbReference type="Pfam" id="PF01035"/>
    </source>
</evidence>
<evidence type="ECO:0000313" key="8">
    <source>
        <dbReference type="Proteomes" id="UP000517765"/>
    </source>
</evidence>
<dbReference type="CDD" id="cd06445">
    <property type="entry name" value="ATase"/>
    <property type="match status" value="1"/>
</dbReference>
<dbReference type="Proteomes" id="UP000517765">
    <property type="component" value="Unassembled WGS sequence"/>
</dbReference>
<dbReference type="InterPro" id="IPR036217">
    <property type="entry name" value="MethylDNA_cys_MeTrfase_DNAb"/>
</dbReference>
<reference evidence="8 9" key="2">
    <citation type="submission" date="2020-05" db="EMBL/GenBank/DDBJ databases">
        <title>Classification of alakaliphilic streptomycetes isolated from an alkaline soil next to Lonar Crater, India and a proposal for the recognition of Streptomyces alkaliterrae sp. nov.</title>
        <authorList>
            <person name="Golinska P."/>
        </authorList>
    </citation>
    <scope>NUCLEOTIDE SEQUENCE [LARGE SCALE GENOMIC DNA]</scope>
    <source>
        <strain evidence="9">OF3</strain>
        <strain evidence="8">OF8</strain>
    </source>
</reference>
<evidence type="ECO:0000256" key="1">
    <source>
        <dbReference type="ARBA" id="ARBA00022763"/>
    </source>
</evidence>